<feature type="region of interest" description="Disordered" evidence="1">
    <location>
        <begin position="300"/>
        <end position="332"/>
    </location>
</feature>
<keyword evidence="3" id="KW-1185">Reference proteome</keyword>
<feature type="region of interest" description="Disordered" evidence="1">
    <location>
        <begin position="139"/>
        <end position="160"/>
    </location>
</feature>
<organism evidence="2 3">
    <name type="scientific">Stegodyphus mimosarum</name>
    <name type="common">African social velvet spider</name>
    <dbReference type="NCBI Taxonomy" id="407821"/>
    <lineage>
        <taxon>Eukaryota</taxon>
        <taxon>Metazoa</taxon>
        <taxon>Ecdysozoa</taxon>
        <taxon>Arthropoda</taxon>
        <taxon>Chelicerata</taxon>
        <taxon>Arachnida</taxon>
        <taxon>Araneae</taxon>
        <taxon>Araneomorphae</taxon>
        <taxon>Entelegynae</taxon>
        <taxon>Eresoidea</taxon>
        <taxon>Eresidae</taxon>
        <taxon>Stegodyphus</taxon>
    </lineage>
</organism>
<gene>
    <name evidence="2" type="ORF">X975_11146</name>
</gene>
<dbReference type="AlphaFoldDB" id="A0A087UA35"/>
<feature type="compositionally biased region" description="Polar residues" evidence="1">
    <location>
        <begin position="315"/>
        <end position="332"/>
    </location>
</feature>
<accession>A0A087UA35</accession>
<dbReference type="EMBL" id="KK118932">
    <property type="protein sequence ID" value="KFM74224.1"/>
    <property type="molecule type" value="Genomic_DNA"/>
</dbReference>
<dbReference type="OrthoDB" id="10436240at2759"/>
<protein>
    <submittedName>
        <fullName evidence="2">Uncharacterized protein</fullName>
    </submittedName>
</protein>
<feature type="region of interest" description="Disordered" evidence="1">
    <location>
        <begin position="35"/>
        <end position="64"/>
    </location>
</feature>
<sequence>MSQKHLNQQIEQVKSDNRYNIQEQHLINSYEQLLSPPQQKTVQPVSSPALQHPNQLNSHPQMPYQHQTKYEARILPTQQSFGAGVWNHNPQQNIQSTQQALLMHHQTIPSQQSGQISRNNAQQQQRGLVQSYSVQNLPQNQPAEQSAKTNFGQSSTYSLTQKQPEVSIPSYSGNAQVDYSNTLPNQESISAPVLTQSAFNGVQANGVDNKYTRQILHHSQLQTLQKDYTGGQHFKVHSALPSQALDQTVEKKASSAFYPDPAHETFYPENKQVYLAPPPEYGGVASSLQSIQQRTSNSVKPSQYNKNFYGDAYNPGQQNQQLSIQSAASDSNFASQDVDVKPIYGYSYE</sequence>
<name>A0A087UA35_STEMI</name>
<feature type="region of interest" description="Disordered" evidence="1">
    <location>
        <begin position="107"/>
        <end position="127"/>
    </location>
</feature>
<feature type="non-terminal residue" evidence="2">
    <location>
        <position position="349"/>
    </location>
</feature>
<evidence type="ECO:0000313" key="2">
    <source>
        <dbReference type="EMBL" id="KFM74224.1"/>
    </source>
</evidence>
<evidence type="ECO:0000256" key="1">
    <source>
        <dbReference type="SAM" id="MobiDB-lite"/>
    </source>
</evidence>
<dbReference type="Proteomes" id="UP000054359">
    <property type="component" value="Unassembled WGS sequence"/>
</dbReference>
<reference evidence="2 3" key="1">
    <citation type="submission" date="2013-11" db="EMBL/GenBank/DDBJ databases">
        <title>Genome sequencing of Stegodyphus mimosarum.</title>
        <authorList>
            <person name="Bechsgaard J."/>
        </authorList>
    </citation>
    <scope>NUCLEOTIDE SEQUENCE [LARGE SCALE GENOMIC DNA]</scope>
</reference>
<evidence type="ECO:0000313" key="3">
    <source>
        <dbReference type="Proteomes" id="UP000054359"/>
    </source>
</evidence>
<proteinExistence type="predicted"/>